<name>A0A8S1J9U3_9CHLO</name>
<protein>
    <submittedName>
        <fullName evidence="1">Uncharacterized protein</fullName>
    </submittedName>
</protein>
<dbReference type="AlphaFoldDB" id="A0A8S1J9U3"/>
<evidence type="ECO:0000313" key="2">
    <source>
        <dbReference type="Proteomes" id="UP000708148"/>
    </source>
</evidence>
<dbReference type="Proteomes" id="UP000708148">
    <property type="component" value="Unassembled WGS sequence"/>
</dbReference>
<accession>A0A8S1J9U3</accession>
<comment type="caution">
    <text evidence="1">The sequence shown here is derived from an EMBL/GenBank/DDBJ whole genome shotgun (WGS) entry which is preliminary data.</text>
</comment>
<gene>
    <name evidence="1" type="ORF">OSTQU699_LOCUS9519</name>
</gene>
<proteinExistence type="predicted"/>
<reference evidence="1" key="1">
    <citation type="submission" date="2020-12" db="EMBL/GenBank/DDBJ databases">
        <authorList>
            <person name="Iha C."/>
        </authorList>
    </citation>
    <scope>NUCLEOTIDE SEQUENCE</scope>
</reference>
<organism evidence="1 2">
    <name type="scientific">Ostreobium quekettii</name>
    <dbReference type="NCBI Taxonomy" id="121088"/>
    <lineage>
        <taxon>Eukaryota</taxon>
        <taxon>Viridiplantae</taxon>
        <taxon>Chlorophyta</taxon>
        <taxon>core chlorophytes</taxon>
        <taxon>Ulvophyceae</taxon>
        <taxon>TCBD clade</taxon>
        <taxon>Bryopsidales</taxon>
        <taxon>Ostreobineae</taxon>
        <taxon>Ostreobiaceae</taxon>
        <taxon>Ostreobium</taxon>
    </lineage>
</organism>
<sequence>MSMCEAGRQRGAAFAIRWLGTERRGEREAGESALAQSPEVKLLRALEEHRDCSCLDEVEPKRASMDIQGKEIAPQLSEEEGSRYYWELGRTLGQELLRRHEWGRDAHVGALNFRDSKRRAQSRLYSQHKLSNPSRFYREAARHPEGDIMDSMALALRRKVTLLDCKAMGAQRSC</sequence>
<dbReference type="EMBL" id="CAJHUC010002671">
    <property type="protein sequence ID" value="CAD7704162.1"/>
    <property type="molecule type" value="Genomic_DNA"/>
</dbReference>
<evidence type="ECO:0000313" key="1">
    <source>
        <dbReference type="EMBL" id="CAD7704162.1"/>
    </source>
</evidence>
<keyword evidence="2" id="KW-1185">Reference proteome</keyword>